<reference evidence="1" key="2">
    <citation type="submission" date="2022-01" db="EMBL/GenBank/DDBJ databases">
        <authorList>
            <person name="Yamashiro T."/>
            <person name="Shiraishi A."/>
            <person name="Satake H."/>
            <person name="Nakayama K."/>
        </authorList>
    </citation>
    <scope>NUCLEOTIDE SEQUENCE</scope>
</reference>
<dbReference type="Proteomes" id="UP001151760">
    <property type="component" value="Unassembled WGS sequence"/>
</dbReference>
<comment type="caution">
    <text evidence="1">The sequence shown here is derived from an EMBL/GenBank/DDBJ whole genome shotgun (WGS) entry which is preliminary data.</text>
</comment>
<name>A0ABQ5ITT7_9ASTR</name>
<accession>A0ABQ5ITT7</accession>
<keyword evidence="2" id="KW-1185">Reference proteome</keyword>
<evidence type="ECO:0000313" key="2">
    <source>
        <dbReference type="Proteomes" id="UP001151760"/>
    </source>
</evidence>
<evidence type="ECO:0000313" key="1">
    <source>
        <dbReference type="EMBL" id="GJU02713.1"/>
    </source>
</evidence>
<sequence length="146" mass="17130">MHYHLLIDETRYLRFLFIPCFERGRFVLLNPGLGYEVGEKYGSWIARRLEMLGLWDRPFHRRTALLMEEEARVSRAAWAQSMDACDQYIPRAYHFTYELRSSESRPCGDRDKLVETLNILKSLKDSDVELAETAWTALRIATDGHS</sequence>
<reference evidence="1" key="1">
    <citation type="journal article" date="2022" name="Int. J. Mol. Sci.">
        <title>Draft Genome of Tanacetum Coccineum: Genomic Comparison of Closely Related Tanacetum-Family Plants.</title>
        <authorList>
            <person name="Yamashiro T."/>
            <person name="Shiraishi A."/>
            <person name="Nakayama K."/>
            <person name="Satake H."/>
        </authorList>
    </citation>
    <scope>NUCLEOTIDE SEQUENCE</scope>
</reference>
<dbReference type="EMBL" id="BQNB010021087">
    <property type="protein sequence ID" value="GJU02713.1"/>
    <property type="molecule type" value="Genomic_DNA"/>
</dbReference>
<protein>
    <submittedName>
        <fullName evidence="1">Uncharacterized protein</fullName>
    </submittedName>
</protein>
<proteinExistence type="predicted"/>
<organism evidence="1 2">
    <name type="scientific">Tanacetum coccineum</name>
    <dbReference type="NCBI Taxonomy" id="301880"/>
    <lineage>
        <taxon>Eukaryota</taxon>
        <taxon>Viridiplantae</taxon>
        <taxon>Streptophyta</taxon>
        <taxon>Embryophyta</taxon>
        <taxon>Tracheophyta</taxon>
        <taxon>Spermatophyta</taxon>
        <taxon>Magnoliopsida</taxon>
        <taxon>eudicotyledons</taxon>
        <taxon>Gunneridae</taxon>
        <taxon>Pentapetalae</taxon>
        <taxon>asterids</taxon>
        <taxon>campanulids</taxon>
        <taxon>Asterales</taxon>
        <taxon>Asteraceae</taxon>
        <taxon>Asteroideae</taxon>
        <taxon>Anthemideae</taxon>
        <taxon>Anthemidinae</taxon>
        <taxon>Tanacetum</taxon>
    </lineage>
</organism>
<gene>
    <name evidence="1" type="ORF">Tco_1113051</name>
</gene>